<dbReference type="InterPro" id="IPR025289">
    <property type="entry name" value="DUF4081"/>
</dbReference>
<dbReference type="RefSeq" id="WP_129315723.1">
    <property type="nucleotide sequence ID" value="NZ_CP197643.1"/>
</dbReference>
<gene>
    <name evidence="2" type="ORF">GMA10_07395</name>
</gene>
<dbReference type="PROSITE" id="PS51186">
    <property type="entry name" value="GNAT"/>
    <property type="match status" value="1"/>
</dbReference>
<sequence>MKFLAQRGERISGPTVRPLTVDDDADLLSLIGRSPLANLFPLEHYERIGLPRPSFLTRMHSASPFVGVFEPAERGAEAGLPVLAGAFWLGANLVPIHLERQHFPRVADYVLRTRKQPASVFGPADMVMPLWERIRGSMPLPFDVRPDQPFMSLADPEAARRAAQRETARGLSPVRWAVAEDLDALLPASVSMFTEEVGYSPMERNPQGYTERVLDSARTGRSVLATDPEGNVIFKTDLGLTAGDMCQLQGVWLAPRLRGRGLSEAFLAQACELIAPRFPRISLYVNDYNGPARALYRAVGFERIGTFSTILM</sequence>
<dbReference type="GO" id="GO:0016747">
    <property type="term" value="F:acyltransferase activity, transferring groups other than amino-acyl groups"/>
    <property type="evidence" value="ECO:0007669"/>
    <property type="project" value="InterPro"/>
</dbReference>
<comment type="caution">
    <text evidence="2">The sequence shown here is derived from an EMBL/GenBank/DDBJ whole genome shotgun (WGS) entry which is preliminary data.</text>
</comment>
<dbReference type="EMBL" id="WOGT01000003">
    <property type="protein sequence ID" value="MUN55032.1"/>
    <property type="molecule type" value="Genomic_DNA"/>
</dbReference>
<accession>A0A7K1LJD9</accession>
<keyword evidence="2" id="KW-0808">Transferase</keyword>
<dbReference type="Gene3D" id="3.40.630.30">
    <property type="match status" value="1"/>
</dbReference>
<evidence type="ECO:0000313" key="3">
    <source>
        <dbReference type="Proteomes" id="UP000462152"/>
    </source>
</evidence>
<dbReference type="SUPFAM" id="SSF55729">
    <property type="entry name" value="Acyl-CoA N-acyltransferases (Nat)"/>
    <property type="match status" value="1"/>
</dbReference>
<evidence type="ECO:0000259" key="1">
    <source>
        <dbReference type="PROSITE" id="PS51186"/>
    </source>
</evidence>
<dbReference type="AlphaFoldDB" id="A0A7K1LJD9"/>
<feature type="domain" description="N-acetyltransferase" evidence="1">
    <location>
        <begin position="172"/>
        <end position="312"/>
    </location>
</feature>
<proteinExistence type="predicted"/>
<name>A0A7K1LJD9_9MICC</name>
<protein>
    <submittedName>
        <fullName evidence="2">GNAT family N-acetyltransferase</fullName>
    </submittedName>
</protein>
<dbReference type="OrthoDB" id="5241264at2"/>
<organism evidence="2 3">
    <name type="scientific">Rothia koreensis</name>
    <dbReference type="NCBI Taxonomy" id="592378"/>
    <lineage>
        <taxon>Bacteria</taxon>
        <taxon>Bacillati</taxon>
        <taxon>Actinomycetota</taxon>
        <taxon>Actinomycetes</taxon>
        <taxon>Micrococcales</taxon>
        <taxon>Micrococcaceae</taxon>
        <taxon>Rothia</taxon>
    </lineage>
</organism>
<dbReference type="Proteomes" id="UP000462152">
    <property type="component" value="Unassembled WGS sequence"/>
</dbReference>
<dbReference type="Pfam" id="PF13312">
    <property type="entry name" value="DUF4081"/>
    <property type="match status" value="1"/>
</dbReference>
<dbReference type="InterPro" id="IPR000182">
    <property type="entry name" value="GNAT_dom"/>
</dbReference>
<evidence type="ECO:0000313" key="2">
    <source>
        <dbReference type="EMBL" id="MUN55032.1"/>
    </source>
</evidence>
<dbReference type="Pfam" id="PF00583">
    <property type="entry name" value="Acetyltransf_1"/>
    <property type="match status" value="1"/>
</dbReference>
<reference evidence="2 3" key="1">
    <citation type="submission" date="2019-12" db="EMBL/GenBank/DDBJ databases">
        <authorList>
            <person name="Li J."/>
            <person name="Shi Y."/>
            <person name="Xu G."/>
            <person name="Xiao D."/>
            <person name="Ran X."/>
        </authorList>
    </citation>
    <scope>NUCLEOTIDE SEQUENCE [LARGE SCALE GENOMIC DNA]</scope>
    <source>
        <strain evidence="2 3">JCM 15915</strain>
    </source>
</reference>
<keyword evidence="3" id="KW-1185">Reference proteome</keyword>
<dbReference type="InterPro" id="IPR016181">
    <property type="entry name" value="Acyl_CoA_acyltransferase"/>
</dbReference>